<keyword evidence="8" id="KW-0805">Transcription regulation</keyword>
<dbReference type="PROSITE" id="PS00108">
    <property type="entry name" value="PROTEIN_KINASE_ST"/>
    <property type="match status" value="1"/>
</dbReference>
<evidence type="ECO:0000256" key="8">
    <source>
        <dbReference type="ARBA" id="ARBA00023015"/>
    </source>
</evidence>
<dbReference type="GO" id="GO:0005524">
    <property type="term" value="F:ATP binding"/>
    <property type="evidence" value="ECO:0007669"/>
    <property type="project" value="UniProtKB-UniRule"/>
</dbReference>
<dbReference type="GO" id="GO:0035091">
    <property type="term" value="F:phosphatidylinositol binding"/>
    <property type="evidence" value="ECO:0007669"/>
    <property type="project" value="InterPro"/>
</dbReference>
<keyword evidence="3" id="KW-0723">Serine/threonine-protein kinase</keyword>
<gene>
    <name evidence="15" type="ORF">PIBRA_LOCUS11918</name>
</gene>
<evidence type="ECO:0000256" key="7">
    <source>
        <dbReference type="ARBA" id="ARBA00022840"/>
    </source>
</evidence>
<evidence type="ECO:0008006" key="17">
    <source>
        <dbReference type="Google" id="ProtNLM"/>
    </source>
</evidence>
<dbReference type="GO" id="GO:0008353">
    <property type="term" value="F:RNA polymerase II CTD heptapeptide repeat kinase activity"/>
    <property type="evidence" value="ECO:0007669"/>
    <property type="project" value="TreeGrafter"/>
</dbReference>
<evidence type="ECO:0000256" key="10">
    <source>
        <dbReference type="ARBA" id="ARBA00023242"/>
    </source>
</evidence>
<dbReference type="EMBL" id="CALOZG010000051">
    <property type="protein sequence ID" value="CAH4036017.1"/>
    <property type="molecule type" value="Genomic_DNA"/>
</dbReference>
<evidence type="ECO:0000313" key="15">
    <source>
        <dbReference type="EMBL" id="CAH4036017.1"/>
    </source>
</evidence>
<dbReference type="FunFam" id="3.30.200.20:FF:000227">
    <property type="entry name" value="Cyclin-dependent kinase 9"/>
    <property type="match status" value="1"/>
</dbReference>
<proteinExistence type="inferred from homology"/>
<evidence type="ECO:0000256" key="6">
    <source>
        <dbReference type="ARBA" id="ARBA00022777"/>
    </source>
</evidence>
<accession>A0A9P0TTT0</accession>
<keyword evidence="4" id="KW-0808">Transferase</keyword>
<dbReference type="PANTHER" id="PTHR24056:SF233">
    <property type="entry name" value="CYCLIN-DEPENDENT KINASE 9"/>
    <property type="match status" value="1"/>
</dbReference>
<dbReference type="InterPro" id="IPR000719">
    <property type="entry name" value="Prot_kinase_dom"/>
</dbReference>
<dbReference type="SUPFAM" id="SSF64268">
    <property type="entry name" value="PX domain"/>
    <property type="match status" value="1"/>
</dbReference>
<reference evidence="15" key="1">
    <citation type="submission" date="2022-05" db="EMBL/GenBank/DDBJ databases">
        <authorList>
            <person name="Okamura Y."/>
        </authorList>
    </citation>
    <scope>NUCLEOTIDE SEQUENCE</scope>
</reference>
<comment type="subcellular location">
    <subcellularLocation>
        <location evidence="1">Nucleus</location>
    </subcellularLocation>
</comment>
<dbReference type="SMART" id="SM00220">
    <property type="entry name" value="S_TKc"/>
    <property type="match status" value="1"/>
</dbReference>
<evidence type="ECO:0000313" key="16">
    <source>
        <dbReference type="Proteomes" id="UP001152562"/>
    </source>
</evidence>
<dbReference type="InterPro" id="IPR036871">
    <property type="entry name" value="PX_dom_sf"/>
</dbReference>
<dbReference type="Pfam" id="PF00069">
    <property type="entry name" value="Pkinase"/>
    <property type="match status" value="1"/>
</dbReference>
<dbReference type="PROSITE" id="PS50011">
    <property type="entry name" value="PROTEIN_KINASE_DOM"/>
    <property type="match status" value="1"/>
</dbReference>
<keyword evidence="6" id="KW-0418">Kinase</keyword>
<dbReference type="PROSITE" id="PS00107">
    <property type="entry name" value="PROTEIN_KINASE_ATP"/>
    <property type="match status" value="1"/>
</dbReference>
<feature type="domain" description="PX" evidence="14">
    <location>
        <begin position="463"/>
        <end position="581"/>
    </location>
</feature>
<evidence type="ECO:0000256" key="3">
    <source>
        <dbReference type="ARBA" id="ARBA00022527"/>
    </source>
</evidence>
<evidence type="ECO:0000256" key="5">
    <source>
        <dbReference type="ARBA" id="ARBA00022741"/>
    </source>
</evidence>
<evidence type="ECO:0000256" key="12">
    <source>
        <dbReference type="SAM" id="MobiDB-lite"/>
    </source>
</evidence>
<evidence type="ECO:0000256" key="4">
    <source>
        <dbReference type="ARBA" id="ARBA00022679"/>
    </source>
</evidence>
<dbReference type="Gene3D" id="3.30.1520.10">
    <property type="entry name" value="Phox-like domain"/>
    <property type="match status" value="1"/>
</dbReference>
<dbReference type="InterPro" id="IPR011009">
    <property type="entry name" value="Kinase-like_dom_sf"/>
</dbReference>
<dbReference type="Gene3D" id="3.30.200.20">
    <property type="entry name" value="Phosphorylase Kinase, domain 1"/>
    <property type="match status" value="1"/>
</dbReference>
<keyword evidence="5 11" id="KW-0547">Nucleotide-binding</keyword>
<dbReference type="InterPro" id="IPR001683">
    <property type="entry name" value="PX_dom"/>
</dbReference>
<dbReference type="CDD" id="cd07865">
    <property type="entry name" value="STKc_CDK9"/>
    <property type="match status" value="1"/>
</dbReference>
<evidence type="ECO:0000256" key="1">
    <source>
        <dbReference type="ARBA" id="ARBA00004123"/>
    </source>
</evidence>
<feature type="region of interest" description="Disordered" evidence="12">
    <location>
        <begin position="370"/>
        <end position="398"/>
    </location>
</feature>
<comment type="caution">
    <text evidence="15">The sequence shown here is derived from an EMBL/GenBank/DDBJ whole genome shotgun (WGS) entry which is preliminary data.</text>
</comment>
<dbReference type="Proteomes" id="UP001152562">
    <property type="component" value="Unassembled WGS sequence"/>
</dbReference>
<protein>
    <recommendedName>
        <fullName evidence="17">Protein kinase domain-containing protein</fullName>
    </recommendedName>
</protein>
<dbReference type="AlphaFoldDB" id="A0A9P0TTT0"/>
<name>A0A9P0TTT0_PIEBR</name>
<dbReference type="FunFam" id="1.10.510.10:FF:000203">
    <property type="entry name" value="Cyclin-dependent kinase 9"/>
    <property type="match status" value="1"/>
</dbReference>
<keyword evidence="7 11" id="KW-0067">ATP-binding</keyword>
<feature type="binding site" evidence="11">
    <location>
        <position position="74"/>
    </location>
    <ligand>
        <name>ATP</name>
        <dbReference type="ChEBI" id="CHEBI:30616"/>
    </ligand>
</feature>
<evidence type="ECO:0000259" key="13">
    <source>
        <dbReference type="PROSITE" id="PS50011"/>
    </source>
</evidence>
<organism evidence="15 16">
    <name type="scientific">Pieris brassicae</name>
    <name type="common">White butterfly</name>
    <name type="synonym">Large white butterfly</name>
    <dbReference type="NCBI Taxonomy" id="7116"/>
    <lineage>
        <taxon>Eukaryota</taxon>
        <taxon>Metazoa</taxon>
        <taxon>Ecdysozoa</taxon>
        <taxon>Arthropoda</taxon>
        <taxon>Hexapoda</taxon>
        <taxon>Insecta</taxon>
        <taxon>Pterygota</taxon>
        <taxon>Neoptera</taxon>
        <taxon>Endopterygota</taxon>
        <taxon>Lepidoptera</taxon>
        <taxon>Glossata</taxon>
        <taxon>Ditrysia</taxon>
        <taxon>Papilionoidea</taxon>
        <taxon>Pieridae</taxon>
        <taxon>Pierinae</taxon>
        <taxon>Pieris</taxon>
    </lineage>
</organism>
<feature type="domain" description="Protein kinase" evidence="13">
    <location>
        <begin position="44"/>
        <end position="341"/>
    </location>
</feature>
<dbReference type="InterPro" id="IPR017441">
    <property type="entry name" value="Protein_kinase_ATP_BS"/>
</dbReference>
<sequence length="870" mass="97575">MQNVNAPREPAPVLSTSSTILNMREKEKYIEEFDFPFCDESSKYEKVAKIGQGTFGEVFKARARNSSKKFVAMKKVLMDNEKEGFPITALREIKILQLLKHENVVNLIEICRTKATLHNKYRSTFYLVFDFCEHDLAGLLSNVNVKFSLGEIKKVMQQLLNGLYYIHSNKILHRDMKAANVLITKNGILKLADFGLARAFSVAKSGQANKYTNRVVTLWYRPPELLLGDRNYGPPVDMWGAGCIMAEMWTRSPIMQGPTEQQQLILISQLCGSCTPDVWPGVESLDLYNKMELPKGQKRKVKERLKPYVKDPYGCDLLDKLLQLDPAKRYDADTALNHDFFWTDPMPCDLANMLAQHTQSMFEYLAPPRRPGHLRHHHHVPGAQAKPNPPPQDSGYQDRIPTPPFHITSYFYGFFTPLIKERKMASESSSAVLDLNDVDTTDTEVGSVTDDREGSPLIMETGYDIAVKVDAPMKQLSTLETFVTFRVRCVCARWPAPPYVRRRFNHFKLLHKRLSAAHPLVAIPPLPPLHSARQQLDRYSPSFVAVRALALDAFMERIAKHPILTHSDDFRLFVTTPDDDIDKVFKSENGALNLWGLSTALYGNNEAKVTNGARVKDPEFTSAGDYMQSLQTKLTALCTLTNKLYKGSVSLSNEYTGMRRACDAWASQVGGRSSRACAAVARGCAGAAAARERAPLKYKAILPLLAAYANAHLDKIKARDALHAAYVAGNSATGDSHNRLEQASEALRSELSDWIPKTRREVKSHLLELADRQVAIHTQSLMAWEAALELSHEANVGELFKTVSKTAVQNLSPSKCPTDVESDYGDGTIEDETNDPKQNGMNGEKEEEKSSEEEKEFADPLQKFTEVELS</sequence>
<dbReference type="Gene3D" id="1.10.510.10">
    <property type="entry name" value="Transferase(Phosphotransferase) domain 1"/>
    <property type="match status" value="1"/>
</dbReference>
<keyword evidence="10" id="KW-0539">Nucleus</keyword>
<dbReference type="PANTHER" id="PTHR24056">
    <property type="entry name" value="CELL DIVISION PROTEIN KINASE"/>
    <property type="match status" value="1"/>
</dbReference>
<feature type="region of interest" description="Disordered" evidence="12">
    <location>
        <begin position="811"/>
        <end position="870"/>
    </location>
</feature>
<dbReference type="SUPFAM" id="SSF56112">
    <property type="entry name" value="Protein kinase-like (PK-like)"/>
    <property type="match status" value="1"/>
</dbReference>
<evidence type="ECO:0000256" key="9">
    <source>
        <dbReference type="ARBA" id="ARBA00023163"/>
    </source>
</evidence>
<dbReference type="InterPro" id="IPR008271">
    <property type="entry name" value="Ser/Thr_kinase_AS"/>
</dbReference>
<dbReference type="GO" id="GO:0005634">
    <property type="term" value="C:nucleus"/>
    <property type="evidence" value="ECO:0007669"/>
    <property type="project" value="UniProtKB-SubCell"/>
</dbReference>
<dbReference type="InterPro" id="IPR050108">
    <property type="entry name" value="CDK"/>
</dbReference>
<feature type="compositionally biased region" description="Acidic residues" evidence="12">
    <location>
        <begin position="820"/>
        <end position="833"/>
    </location>
</feature>
<dbReference type="SMART" id="SM00312">
    <property type="entry name" value="PX"/>
    <property type="match status" value="1"/>
</dbReference>
<comment type="similarity">
    <text evidence="2">Belongs to the protein kinase superfamily. CMGC Ser/Thr protein kinase family. CDC2/CDKX subfamily.</text>
</comment>
<keyword evidence="16" id="KW-1185">Reference proteome</keyword>
<dbReference type="PROSITE" id="PS50195">
    <property type="entry name" value="PX"/>
    <property type="match status" value="1"/>
</dbReference>
<evidence type="ECO:0000256" key="2">
    <source>
        <dbReference type="ARBA" id="ARBA00006485"/>
    </source>
</evidence>
<dbReference type="GO" id="GO:0004693">
    <property type="term" value="F:cyclin-dependent protein serine/threonine kinase activity"/>
    <property type="evidence" value="ECO:0007669"/>
    <property type="project" value="TreeGrafter"/>
</dbReference>
<feature type="compositionally biased region" description="Basic residues" evidence="12">
    <location>
        <begin position="370"/>
        <end position="380"/>
    </location>
</feature>
<keyword evidence="9" id="KW-0804">Transcription</keyword>
<evidence type="ECO:0000259" key="14">
    <source>
        <dbReference type="PROSITE" id="PS50195"/>
    </source>
</evidence>
<evidence type="ECO:0000256" key="11">
    <source>
        <dbReference type="PROSITE-ProRule" id="PRU10141"/>
    </source>
</evidence>
<dbReference type="Pfam" id="PF00787">
    <property type="entry name" value="PX"/>
    <property type="match status" value="1"/>
</dbReference>